<dbReference type="GO" id="GO:0016787">
    <property type="term" value="F:hydrolase activity"/>
    <property type="evidence" value="ECO:0007669"/>
    <property type="project" value="UniProtKB-KW"/>
</dbReference>
<reference evidence="6" key="1">
    <citation type="journal article" date="2019" name="Int. J. Syst. Evol. Microbiol.">
        <title>The Global Catalogue of Microorganisms (GCM) 10K type strain sequencing project: providing services to taxonomists for standard genome sequencing and annotation.</title>
        <authorList>
            <consortium name="The Broad Institute Genomics Platform"/>
            <consortium name="The Broad Institute Genome Sequencing Center for Infectious Disease"/>
            <person name="Wu L."/>
            <person name="Ma J."/>
        </authorList>
    </citation>
    <scope>NUCLEOTIDE SEQUENCE [LARGE SCALE GENOMIC DNA]</scope>
    <source>
        <strain evidence="6">CCM 7043</strain>
    </source>
</reference>
<dbReference type="RefSeq" id="WP_379659345.1">
    <property type="nucleotide sequence ID" value="NZ_JBHUCO010000047.1"/>
</dbReference>
<evidence type="ECO:0000256" key="1">
    <source>
        <dbReference type="ARBA" id="ARBA00010088"/>
    </source>
</evidence>
<dbReference type="Pfam" id="PF06441">
    <property type="entry name" value="EHN"/>
    <property type="match status" value="1"/>
</dbReference>
<feature type="domain" description="Epoxide hydrolase N-terminal" evidence="4">
    <location>
        <begin position="24"/>
        <end position="92"/>
    </location>
</feature>
<dbReference type="EMBL" id="JBHUCO010000047">
    <property type="protein sequence ID" value="MFD1522710.1"/>
    <property type="molecule type" value="Genomic_DNA"/>
</dbReference>
<dbReference type="PANTHER" id="PTHR21661">
    <property type="entry name" value="EPOXIDE HYDROLASE 1-RELATED"/>
    <property type="match status" value="1"/>
</dbReference>
<evidence type="ECO:0000256" key="2">
    <source>
        <dbReference type="ARBA" id="ARBA00022797"/>
    </source>
</evidence>
<evidence type="ECO:0000313" key="6">
    <source>
        <dbReference type="Proteomes" id="UP001597114"/>
    </source>
</evidence>
<dbReference type="Proteomes" id="UP001597114">
    <property type="component" value="Unassembled WGS sequence"/>
</dbReference>
<dbReference type="SUPFAM" id="SSF53474">
    <property type="entry name" value="alpha/beta-Hydrolases"/>
    <property type="match status" value="1"/>
</dbReference>
<dbReference type="Gene3D" id="3.40.50.1820">
    <property type="entry name" value="alpha/beta hydrolase"/>
    <property type="match status" value="1"/>
</dbReference>
<keyword evidence="3 5" id="KW-0378">Hydrolase</keyword>
<keyword evidence="2" id="KW-0058">Aromatic hydrocarbons catabolism</keyword>
<name>A0ABW4F8X7_9PSEU</name>
<protein>
    <submittedName>
        <fullName evidence="5">Epoxide hydrolase N-terminal domain-containing protein</fullName>
    </submittedName>
</protein>
<dbReference type="InterPro" id="IPR029058">
    <property type="entry name" value="AB_hydrolase_fold"/>
</dbReference>
<evidence type="ECO:0000256" key="3">
    <source>
        <dbReference type="ARBA" id="ARBA00022801"/>
    </source>
</evidence>
<proteinExistence type="inferred from homology"/>
<dbReference type="PANTHER" id="PTHR21661:SF35">
    <property type="entry name" value="EPOXIDE HYDROLASE"/>
    <property type="match status" value="1"/>
</dbReference>
<accession>A0ABW4F8X7</accession>
<evidence type="ECO:0000313" key="5">
    <source>
        <dbReference type="EMBL" id="MFD1522710.1"/>
    </source>
</evidence>
<gene>
    <name evidence="5" type="ORF">ACFSJD_34815</name>
</gene>
<comment type="similarity">
    <text evidence="1">Belongs to the peptidase S33 family.</text>
</comment>
<organism evidence="5 6">
    <name type="scientific">Pseudonocardia yunnanensis</name>
    <dbReference type="NCBI Taxonomy" id="58107"/>
    <lineage>
        <taxon>Bacteria</taxon>
        <taxon>Bacillati</taxon>
        <taxon>Actinomycetota</taxon>
        <taxon>Actinomycetes</taxon>
        <taxon>Pseudonocardiales</taxon>
        <taxon>Pseudonocardiaceae</taxon>
        <taxon>Pseudonocardia</taxon>
    </lineage>
</organism>
<dbReference type="InterPro" id="IPR010497">
    <property type="entry name" value="Epoxide_hydro_N"/>
</dbReference>
<keyword evidence="6" id="KW-1185">Reference proteome</keyword>
<sequence length="92" mass="10682">MQEDQNSQVPARYSGIRMEIWYPEYLRALITYWCDGFDMEGASTSLNRYPQYVTRVEDLDIQFIRVIGEGGPDKARLPLLSTHGWPGSTFEF</sequence>
<evidence type="ECO:0000259" key="4">
    <source>
        <dbReference type="Pfam" id="PF06441"/>
    </source>
</evidence>
<comment type="caution">
    <text evidence="5">The sequence shown here is derived from an EMBL/GenBank/DDBJ whole genome shotgun (WGS) entry which is preliminary data.</text>
</comment>